<evidence type="ECO:0000313" key="1">
    <source>
        <dbReference type="EMBL" id="AXL05033.1"/>
    </source>
</evidence>
<name>A0A346ACS1_AERHY</name>
<protein>
    <submittedName>
        <fullName evidence="1">Uncharacterized protein</fullName>
    </submittedName>
</protein>
<dbReference type="RefSeq" id="WP_147822849.1">
    <property type="nucleotide sequence ID" value="NZ_BQVF01000046.1"/>
</dbReference>
<dbReference type="AlphaFoldDB" id="A0A346ACS1"/>
<gene>
    <name evidence="1" type="primary">orf3</name>
</gene>
<sequence length="64" mass="6695">MMTNSVNYVVKSSKLGAVTQCGSRDIFEGLNKKTPADRSLLLSGKVLTSLLGGAVQNGAVAMYC</sequence>
<organism evidence="1">
    <name type="scientific">Aeromonas hydrophila</name>
    <dbReference type="NCBI Taxonomy" id="644"/>
    <lineage>
        <taxon>Bacteria</taxon>
        <taxon>Pseudomonadati</taxon>
        <taxon>Pseudomonadota</taxon>
        <taxon>Gammaproteobacteria</taxon>
        <taxon>Aeromonadales</taxon>
        <taxon>Aeromonadaceae</taxon>
        <taxon>Aeromonas</taxon>
    </lineage>
</organism>
<proteinExistence type="predicted"/>
<accession>A0A346ACS1</accession>
<dbReference type="EMBL" id="MH449681">
    <property type="protein sequence ID" value="AXL05033.1"/>
    <property type="molecule type" value="Genomic_DNA"/>
</dbReference>
<reference evidence="1" key="1">
    <citation type="submission" date="2018-06" db="EMBL/GenBank/DDBJ databases">
        <title>Genetic diversity of the Aeromonas Hydrophila O antigens and development of a suspension array for serotype detection.</title>
        <authorList>
            <person name="Cao H."/>
            <person name="Liu B."/>
        </authorList>
    </citation>
    <scope>NUCLEOTIDE SEQUENCE</scope>
    <source>
        <strain evidence="1">G5381</strain>
    </source>
</reference>